<evidence type="ECO:0000256" key="4">
    <source>
        <dbReference type="ARBA" id="ARBA00022840"/>
    </source>
</evidence>
<dbReference type="GO" id="GO:0016887">
    <property type="term" value="F:ATP hydrolysis activity"/>
    <property type="evidence" value="ECO:0007669"/>
    <property type="project" value="InterPro"/>
</dbReference>
<dbReference type="InterPro" id="IPR050052">
    <property type="entry name" value="ATP-dep_Clp_protease_ClpX"/>
</dbReference>
<evidence type="ECO:0000256" key="3">
    <source>
        <dbReference type="ARBA" id="ARBA00022833"/>
    </source>
</evidence>
<dbReference type="Proteomes" id="UP000254209">
    <property type="component" value="Unassembled WGS sequence"/>
</dbReference>
<comment type="function">
    <text evidence="6">ATP-dependent specificity component of the Clp protease. It directs the protease to specific substrates. Can perform chaperone functions in the absence of ClpP.</text>
</comment>
<organism evidence="9 10">
    <name type="scientific">Alysiella crassa</name>
    <dbReference type="NCBI Taxonomy" id="153491"/>
    <lineage>
        <taxon>Bacteria</taxon>
        <taxon>Pseudomonadati</taxon>
        <taxon>Pseudomonadota</taxon>
        <taxon>Betaproteobacteria</taxon>
        <taxon>Neisseriales</taxon>
        <taxon>Neisseriaceae</taxon>
        <taxon>Alysiella</taxon>
    </lineage>
</organism>
<dbReference type="InterPro" id="IPR019489">
    <property type="entry name" value="Clp_ATPase_C"/>
</dbReference>
<evidence type="ECO:0000313" key="9">
    <source>
        <dbReference type="EMBL" id="SSY80499.1"/>
    </source>
</evidence>
<proteinExistence type="inferred from homology"/>
<dbReference type="GO" id="GO:0009376">
    <property type="term" value="C:HslUV protease complex"/>
    <property type="evidence" value="ECO:0007669"/>
    <property type="project" value="TreeGrafter"/>
</dbReference>
<dbReference type="Pfam" id="PF07724">
    <property type="entry name" value="AAA_2"/>
    <property type="match status" value="1"/>
</dbReference>
<dbReference type="InterPro" id="IPR003959">
    <property type="entry name" value="ATPase_AAA_core"/>
</dbReference>
<keyword evidence="3 6" id="KW-0862">Zinc</keyword>
<keyword evidence="1 6" id="KW-0479">Metal-binding</keyword>
<dbReference type="FunFam" id="1.10.8.60:FF:000002">
    <property type="entry name" value="ATP-dependent Clp protease ATP-binding subunit ClpX"/>
    <property type="match status" value="1"/>
</dbReference>
<dbReference type="GO" id="GO:0046983">
    <property type="term" value="F:protein dimerization activity"/>
    <property type="evidence" value="ECO:0007669"/>
    <property type="project" value="UniProtKB-UniRule"/>
</dbReference>
<dbReference type="SUPFAM" id="SSF57716">
    <property type="entry name" value="Glucocorticoid receptor-like (DNA-binding domain)"/>
    <property type="match status" value="1"/>
</dbReference>
<dbReference type="GO" id="GO:0005524">
    <property type="term" value="F:ATP binding"/>
    <property type="evidence" value="ECO:0007669"/>
    <property type="project" value="UniProtKB-UniRule"/>
</dbReference>
<evidence type="ECO:0000256" key="7">
    <source>
        <dbReference type="PROSITE-ProRule" id="PRU01250"/>
    </source>
</evidence>
<feature type="binding site" evidence="6 7">
    <location>
        <position position="36"/>
    </location>
    <ligand>
        <name>Zn(2+)</name>
        <dbReference type="ChEBI" id="CHEBI:29105"/>
    </ligand>
</feature>
<dbReference type="Gene3D" id="3.40.50.300">
    <property type="entry name" value="P-loop containing nucleotide triphosphate hydrolases"/>
    <property type="match status" value="1"/>
</dbReference>
<dbReference type="InterPro" id="IPR004487">
    <property type="entry name" value="Clp_protease_ATP-bd_su_ClpX"/>
</dbReference>
<feature type="binding site" evidence="6">
    <location>
        <begin position="122"/>
        <end position="129"/>
    </location>
    <ligand>
        <name>ATP</name>
        <dbReference type="ChEBI" id="CHEBI:30616"/>
    </ligand>
</feature>
<dbReference type="Pfam" id="PF10431">
    <property type="entry name" value="ClpB_D2-small"/>
    <property type="match status" value="1"/>
</dbReference>
<gene>
    <name evidence="6 9" type="primary">clpX</name>
    <name evidence="9" type="ORF">NCTC10283_02058</name>
</gene>
<accession>A0A376BU97</accession>
<dbReference type="SMART" id="SM00382">
    <property type="entry name" value="AAA"/>
    <property type="match status" value="1"/>
</dbReference>
<comment type="subunit">
    <text evidence="6">Component of the ClpX-ClpP complex. Forms a hexameric ring that, in the presence of ATP, binds to fourteen ClpP subunits assembled into a disk-like structure with a central cavity, resembling the structure of eukaryotic proteasomes.</text>
</comment>
<keyword evidence="9" id="KW-0645">Protease</keyword>
<evidence type="ECO:0000313" key="10">
    <source>
        <dbReference type="Proteomes" id="UP000254209"/>
    </source>
</evidence>
<dbReference type="Gene3D" id="6.20.220.10">
    <property type="entry name" value="ClpX chaperone, C4-type zinc finger domain"/>
    <property type="match status" value="1"/>
</dbReference>
<feature type="binding site" evidence="6 7">
    <location>
        <position position="9"/>
    </location>
    <ligand>
        <name>Zn(2+)</name>
        <dbReference type="ChEBI" id="CHEBI:29105"/>
    </ligand>
</feature>
<dbReference type="PANTHER" id="PTHR48102:SF7">
    <property type="entry name" value="ATP-DEPENDENT CLP PROTEASE ATP-BINDING SUBUNIT CLPX-LIKE, MITOCHONDRIAL"/>
    <property type="match status" value="1"/>
</dbReference>
<dbReference type="InterPro" id="IPR046425">
    <property type="entry name" value="ClpX_bact"/>
</dbReference>
<dbReference type="InterPro" id="IPR038366">
    <property type="entry name" value="Znf_CppX_C4_sf"/>
</dbReference>
<dbReference type="RefSeq" id="WP_034291595.1">
    <property type="nucleotide sequence ID" value="NZ_CP091519.2"/>
</dbReference>
<dbReference type="CDD" id="cd19497">
    <property type="entry name" value="RecA-like_ClpX"/>
    <property type="match status" value="1"/>
</dbReference>
<keyword evidence="9" id="KW-0378">Hydrolase</keyword>
<keyword evidence="10" id="KW-1185">Reference proteome</keyword>
<dbReference type="FunFam" id="3.40.50.300:FF:000005">
    <property type="entry name" value="ATP-dependent Clp protease ATP-binding subunit ClpX"/>
    <property type="match status" value="1"/>
</dbReference>
<dbReference type="SUPFAM" id="SSF52540">
    <property type="entry name" value="P-loop containing nucleoside triphosphate hydrolases"/>
    <property type="match status" value="1"/>
</dbReference>
<dbReference type="GO" id="GO:0008233">
    <property type="term" value="F:peptidase activity"/>
    <property type="evidence" value="ECO:0007669"/>
    <property type="project" value="UniProtKB-KW"/>
</dbReference>
<dbReference type="PROSITE" id="PS51902">
    <property type="entry name" value="CLPX_ZB"/>
    <property type="match status" value="1"/>
</dbReference>
<dbReference type="OrthoDB" id="9804062at2"/>
<dbReference type="PANTHER" id="PTHR48102">
    <property type="entry name" value="ATP-DEPENDENT CLP PROTEASE ATP-BINDING SUBUNIT CLPX-LIKE, MITOCHONDRIAL-RELATED"/>
    <property type="match status" value="1"/>
</dbReference>
<dbReference type="SMART" id="SM01086">
    <property type="entry name" value="ClpB_D2-small"/>
    <property type="match status" value="1"/>
</dbReference>
<dbReference type="GO" id="GO:0051082">
    <property type="term" value="F:unfolded protein binding"/>
    <property type="evidence" value="ECO:0007669"/>
    <property type="project" value="UniProtKB-UniRule"/>
</dbReference>
<dbReference type="EMBL" id="UFSO01000003">
    <property type="protein sequence ID" value="SSY80499.1"/>
    <property type="molecule type" value="Genomic_DNA"/>
</dbReference>
<dbReference type="STRING" id="1120980.GCA_000745955_00633"/>
<dbReference type="InterPro" id="IPR003593">
    <property type="entry name" value="AAA+_ATPase"/>
</dbReference>
<dbReference type="SMART" id="SM00994">
    <property type="entry name" value="zf-C4_ClpX"/>
    <property type="match status" value="1"/>
</dbReference>
<keyword evidence="2 6" id="KW-0547">Nucleotide-binding</keyword>
<dbReference type="Pfam" id="PF06689">
    <property type="entry name" value="zf-C4_ClpX"/>
    <property type="match status" value="1"/>
</dbReference>
<keyword evidence="4 6" id="KW-0067">ATP-binding</keyword>
<keyword evidence="5 6" id="KW-0143">Chaperone</keyword>
<comment type="similarity">
    <text evidence="6 7">Belongs to the ClpX chaperone family.</text>
</comment>
<evidence type="ECO:0000259" key="8">
    <source>
        <dbReference type="PROSITE" id="PS51902"/>
    </source>
</evidence>
<dbReference type="NCBIfam" id="TIGR00382">
    <property type="entry name" value="clpX"/>
    <property type="match status" value="1"/>
</dbReference>
<dbReference type="GO" id="GO:0140662">
    <property type="term" value="F:ATP-dependent protein folding chaperone"/>
    <property type="evidence" value="ECO:0007669"/>
    <property type="project" value="InterPro"/>
</dbReference>
<evidence type="ECO:0000256" key="6">
    <source>
        <dbReference type="HAMAP-Rule" id="MF_00175"/>
    </source>
</evidence>
<dbReference type="InterPro" id="IPR059188">
    <property type="entry name" value="Znf_CLPX-like"/>
</dbReference>
<dbReference type="GO" id="GO:0051603">
    <property type="term" value="P:proteolysis involved in protein catabolic process"/>
    <property type="evidence" value="ECO:0007669"/>
    <property type="project" value="TreeGrafter"/>
</dbReference>
<feature type="domain" description="ClpX-type ZB" evidence="8">
    <location>
        <begin position="1"/>
        <end position="52"/>
    </location>
</feature>
<sequence length="424" mass="46248">MKFNTPRHCSFCGKSENDVAHLIENDAGNALICNECISDCNALFSEHSHGNQPAGGETSPSDLGELPTPAELVAQLNEHVIGQDLAKKALAVAVYNHYKRLNTPAEDGKVELSKSNILLIGPTGSGKTLLAQSLARKLNVPFAMADATTLTEAGYVGEDVEQIITKLLNKCDGDVAKAQRGIVYIDEIDKISRKSDNPSITRDVSGEGVQQALLKLIEGTFASVPPQGGRRNPNQQFIEVDTTNILFICGGAFAGLEKVIRQRTEKGSIGFGATVHSKDENINVTELFESVEPEDLIKFGLIPELIGRLPIIATLEELDEDALINILTEPKNALVKQYQSLFAMENAELVFETEALRSIAKLAIKRRTGARGLRSIVERALLETMYVLPDLKEVRKVVITQAVIEDEAAPTLYREDGSEFILKK</sequence>
<name>A0A376BU97_9NEIS</name>
<reference evidence="9 10" key="1">
    <citation type="submission" date="2018-06" db="EMBL/GenBank/DDBJ databases">
        <authorList>
            <consortium name="Pathogen Informatics"/>
            <person name="Doyle S."/>
        </authorList>
    </citation>
    <scope>NUCLEOTIDE SEQUENCE [LARGE SCALE GENOMIC DNA]</scope>
    <source>
        <strain evidence="9 10">NCTC10283</strain>
    </source>
</reference>
<dbReference type="GO" id="GO:0008270">
    <property type="term" value="F:zinc ion binding"/>
    <property type="evidence" value="ECO:0007669"/>
    <property type="project" value="UniProtKB-UniRule"/>
</dbReference>
<evidence type="ECO:0000256" key="2">
    <source>
        <dbReference type="ARBA" id="ARBA00022741"/>
    </source>
</evidence>
<feature type="binding site" evidence="6 7">
    <location>
        <position position="33"/>
    </location>
    <ligand>
        <name>Zn(2+)</name>
        <dbReference type="ChEBI" id="CHEBI:29105"/>
    </ligand>
</feature>
<dbReference type="InterPro" id="IPR027417">
    <property type="entry name" value="P-loop_NTPase"/>
</dbReference>
<dbReference type="InterPro" id="IPR010603">
    <property type="entry name" value="Znf_CppX_C4"/>
</dbReference>
<dbReference type="HAMAP" id="MF_00175">
    <property type="entry name" value="ClpX"/>
    <property type="match status" value="1"/>
</dbReference>
<dbReference type="NCBIfam" id="NF003745">
    <property type="entry name" value="PRK05342.1"/>
    <property type="match status" value="1"/>
</dbReference>
<dbReference type="GO" id="GO:0051301">
    <property type="term" value="P:cell division"/>
    <property type="evidence" value="ECO:0007669"/>
    <property type="project" value="TreeGrafter"/>
</dbReference>
<dbReference type="AlphaFoldDB" id="A0A376BU97"/>
<feature type="binding site" evidence="6 7">
    <location>
        <position position="12"/>
    </location>
    <ligand>
        <name>Zn(2+)</name>
        <dbReference type="ChEBI" id="CHEBI:29105"/>
    </ligand>
</feature>
<protein>
    <recommendedName>
        <fullName evidence="6">ATP-dependent Clp protease ATP-binding subunit ClpX</fullName>
    </recommendedName>
</protein>
<evidence type="ECO:0000256" key="5">
    <source>
        <dbReference type="ARBA" id="ARBA00023186"/>
    </source>
</evidence>
<dbReference type="Gene3D" id="1.10.8.60">
    <property type="match status" value="1"/>
</dbReference>
<evidence type="ECO:0000256" key="1">
    <source>
        <dbReference type="ARBA" id="ARBA00022723"/>
    </source>
</evidence>